<comment type="caution">
    <text evidence="3">The sequence shown here is derived from an EMBL/GenBank/DDBJ whole genome shotgun (WGS) entry which is preliminary data.</text>
</comment>
<evidence type="ECO:0000256" key="2">
    <source>
        <dbReference type="SAM" id="Phobius"/>
    </source>
</evidence>
<dbReference type="Proteomes" id="UP001172728">
    <property type="component" value="Unassembled WGS sequence"/>
</dbReference>
<feature type="region of interest" description="Disordered" evidence="1">
    <location>
        <begin position="1"/>
        <end position="21"/>
    </location>
</feature>
<dbReference type="EMBL" id="JAUHPW010000001">
    <property type="protein sequence ID" value="MDN4474573.1"/>
    <property type="molecule type" value="Genomic_DNA"/>
</dbReference>
<proteinExistence type="predicted"/>
<evidence type="ECO:0000313" key="4">
    <source>
        <dbReference type="Proteomes" id="UP001172728"/>
    </source>
</evidence>
<keyword evidence="2" id="KW-0472">Membrane</keyword>
<feature type="transmembrane region" description="Helical" evidence="2">
    <location>
        <begin position="82"/>
        <end position="101"/>
    </location>
</feature>
<accession>A0ABT8G610</accession>
<protein>
    <submittedName>
        <fullName evidence="3">Uncharacterized protein</fullName>
    </submittedName>
</protein>
<organism evidence="3 4">
    <name type="scientific">Demequina litoralis</name>
    <dbReference type="NCBI Taxonomy" id="3051660"/>
    <lineage>
        <taxon>Bacteria</taxon>
        <taxon>Bacillati</taxon>
        <taxon>Actinomycetota</taxon>
        <taxon>Actinomycetes</taxon>
        <taxon>Micrococcales</taxon>
        <taxon>Demequinaceae</taxon>
        <taxon>Demequina</taxon>
    </lineage>
</organism>
<name>A0ABT8G610_9MICO</name>
<reference evidence="3" key="1">
    <citation type="submission" date="2023-06" db="EMBL/GenBank/DDBJ databases">
        <title>Sysu t00192.</title>
        <authorList>
            <person name="Gao L."/>
            <person name="Fang B.-Z."/>
            <person name="Li W.-J."/>
        </authorList>
    </citation>
    <scope>NUCLEOTIDE SEQUENCE</scope>
    <source>
        <strain evidence="3">SYSU T00192</strain>
    </source>
</reference>
<feature type="transmembrane region" description="Helical" evidence="2">
    <location>
        <begin position="107"/>
        <end position="126"/>
    </location>
</feature>
<keyword evidence="2" id="KW-1133">Transmembrane helix</keyword>
<evidence type="ECO:0000313" key="3">
    <source>
        <dbReference type="EMBL" id="MDN4474573.1"/>
    </source>
</evidence>
<gene>
    <name evidence="3" type="ORF">QQX09_01765</name>
</gene>
<dbReference type="RefSeq" id="WP_301130976.1">
    <property type="nucleotide sequence ID" value="NZ_JAUHPW010000001.1"/>
</dbReference>
<evidence type="ECO:0000256" key="1">
    <source>
        <dbReference type="SAM" id="MobiDB-lite"/>
    </source>
</evidence>
<keyword evidence="2" id="KW-0812">Transmembrane</keyword>
<keyword evidence="4" id="KW-1185">Reference proteome</keyword>
<sequence>MSGLPGRAPETHEGAPPCPVHPYGFHARPRVRPAGSPTVFRDASPIGLPARCAQLEHELDDADRELEFIDELWMRERAARGFGLTLLGVALAAALVAALVLGSASTGAVVAAVLVGGAVTVGLDRADRAIHRERLRRVRDWHRRVGTPR</sequence>